<dbReference type="AlphaFoldDB" id="A0A0C2N616"/>
<reference evidence="1 4" key="1">
    <citation type="submission" date="2019-02" db="EMBL/GenBank/DDBJ databases">
        <title>Genome sequencing of Clostridium botulinum clinical isolates.</title>
        <authorList>
            <person name="Brunt J."/>
            <person name="Van Vliet A.H.M."/>
            <person name="Stringer S.C."/>
            <person name="Grant K.A."/>
            <person name="Carter A.C."/>
            <person name="Peck M.W."/>
        </authorList>
    </citation>
    <scope>NUCLEOTIDE SEQUENCE [LARGE SCALE GENOMIC DNA]</scope>
    <source>
        <strain evidence="1 4">H113700579</strain>
    </source>
</reference>
<organism evidence="1 4">
    <name type="scientific">Clostridium botulinum</name>
    <dbReference type="NCBI Taxonomy" id="1491"/>
    <lineage>
        <taxon>Bacteria</taxon>
        <taxon>Bacillati</taxon>
        <taxon>Bacillota</taxon>
        <taxon>Clostridia</taxon>
        <taxon>Eubacteriales</taxon>
        <taxon>Clostridiaceae</taxon>
        <taxon>Clostridium</taxon>
    </lineage>
</organism>
<evidence type="ECO:0000313" key="2">
    <source>
        <dbReference type="EMBL" id="NFF86859.1"/>
    </source>
</evidence>
<reference evidence="5 6" key="2">
    <citation type="submission" date="2019-04" db="EMBL/GenBank/DDBJ databases">
        <title>Genome sequencing of Clostridium botulinum Groups I-IV and Clostridium butyricum.</title>
        <authorList>
            <person name="Brunt J."/>
            <person name="Van Vliet A.H.M."/>
            <person name="Stringer S.C."/>
            <person name="Carter A.T."/>
            <person name="Peck M.W."/>
        </authorList>
    </citation>
    <scope>NUCLEOTIDE SEQUENCE [LARGE SCALE GENOMIC DNA]</scope>
    <source>
        <strain evidence="2 6">1605</strain>
        <strain evidence="3 5">CB-K-33E</strain>
    </source>
</reference>
<comment type="caution">
    <text evidence="1">The sequence shown here is derived from an EMBL/GenBank/DDBJ whole genome shotgun (WGS) entry which is preliminary data.</text>
</comment>
<dbReference type="Proteomes" id="UP000472355">
    <property type="component" value="Unassembled WGS sequence"/>
</dbReference>
<dbReference type="EMBL" id="SWVK01000013">
    <property type="protein sequence ID" value="NFN35478.1"/>
    <property type="molecule type" value="Genomic_DNA"/>
</dbReference>
<sequence>MENKVCFLCGKKEGSGIILKGEKICSNCEFELTNISVVNPKYHYFKEKVKNILFKK</sequence>
<dbReference type="Proteomes" id="UP000476820">
    <property type="component" value="Unassembled WGS sequence"/>
</dbReference>
<protein>
    <submittedName>
        <fullName evidence="1">CsfB protein</fullName>
    </submittedName>
</protein>
<evidence type="ECO:0000313" key="4">
    <source>
        <dbReference type="Proteomes" id="UP000472355"/>
    </source>
</evidence>
<evidence type="ECO:0000313" key="5">
    <source>
        <dbReference type="Proteomes" id="UP000473681"/>
    </source>
</evidence>
<evidence type="ECO:0000313" key="3">
    <source>
        <dbReference type="EMBL" id="NFN35478.1"/>
    </source>
</evidence>
<dbReference type="OrthoDB" id="1753657at2"/>
<dbReference type="EMBL" id="SWOV01000005">
    <property type="protein sequence ID" value="NFF86859.1"/>
    <property type="molecule type" value="Genomic_DNA"/>
</dbReference>
<gene>
    <name evidence="1" type="ORF">EXM65_11900</name>
    <name evidence="2" type="ORF">FC774_02930</name>
    <name evidence="3" type="ORF">FDB51_10170</name>
</gene>
<proteinExistence type="predicted"/>
<evidence type="ECO:0000313" key="1">
    <source>
        <dbReference type="EMBL" id="NFA43259.1"/>
    </source>
</evidence>
<dbReference type="RefSeq" id="WP_012451754.1">
    <property type="nucleotide sequence ID" value="NZ_CP010520.1"/>
</dbReference>
<accession>A0A0C2N616</accession>
<name>A0A0C2N616_CLOBO</name>
<dbReference type="EMBL" id="SGKU01000034">
    <property type="protein sequence ID" value="NFA43259.1"/>
    <property type="molecule type" value="Genomic_DNA"/>
</dbReference>
<dbReference type="Pfam" id="PF10764">
    <property type="entry name" value="Gin"/>
    <property type="match status" value="1"/>
</dbReference>
<dbReference type="Proteomes" id="UP000473681">
    <property type="component" value="Unassembled WGS sequence"/>
</dbReference>
<dbReference type="InterPro" id="IPR019700">
    <property type="entry name" value="Sigma-G_inhibitor_Gin"/>
</dbReference>
<evidence type="ECO:0000313" key="6">
    <source>
        <dbReference type="Proteomes" id="UP000476820"/>
    </source>
</evidence>